<keyword evidence="1" id="KW-1133">Transmembrane helix</keyword>
<dbReference type="Proteomes" id="UP000291562">
    <property type="component" value="Chromosome"/>
</dbReference>
<sequence length="332" mass="37506">MTRREHTATGASTTRERLLRVAEKRLPALTRLRQAETLPIRLHRHRIYVRPTRYGLAFALMLFVMLMAALNYGNNPALLLTSLLGAALLTSVFRAVRNLDQVELHSAQVAPVHAGEAMSFALNFSTPERAHYGLCLSGTFGMTPFDLLPQQENRISAELATDRRGWLAPGRLQISTDYPFGLFRPWSYLNPSVRFLVYPQLEVHAPGFPLATRAEGQRAMRGADDEFANLRDYRHADAQRLIAWKASARHDRLLVRELERRQGIELLFDWAQLPELAYEARISRLAAWVNQAAVAGMRYELILPQQRLAPDSGEAHRHACLQALALMPGAQQ</sequence>
<evidence type="ECO:0000313" key="3">
    <source>
        <dbReference type="Proteomes" id="UP000291562"/>
    </source>
</evidence>
<dbReference type="PANTHER" id="PTHR34351">
    <property type="entry name" value="SLR1927 PROTEIN-RELATED"/>
    <property type="match status" value="1"/>
</dbReference>
<dbReference type="AlphaFoldDB" id="A0A411HIP9"/>
<evidence type="ECO:0000313" key="2">
    <source>
        <dbReference type="EMBL" id="QBB70294.1"/>
    </source>
</evidence>
<feature type="transmembrane region" description="Helical" evidence="1">
    <location>
        <begin position="54"/>
        <end position="72"/>
    </location>
</feature>
<keyword evidence="3" id="KW-1185">Reference proteome</keyword>
<keyword evidence="1" id="KW-0472">Membrane</keyword>
<accession>A0A411HIP9</accession>
<proteinExistence type="predicted"/>
<dbReference type="OrthoDB" id="5298497at2"/>
<protein>
    <submittedName>
        <fullName evidence="2">DUF58 domain-containing protein</fullName>
    </submittedName>
</protein>
<dbReference type="EMBL" id="CP035704">
    <property type="protein sequence ID" value="QBB70294.1"/>
    <property type="molecule type" value="Genomic_DNA"/>
</dbReference>
<name>A0A411HIP9_9GAMM</name>
<organism evidence="2 3">
    <name type="scientific">Pseudolysobacter antarcticus</name>
    <dbReference type="NCBI Taxonomy" id="2511995"/>
    <lineage>
        <taxon>Bacteria</taxon>
        <taxon>Pseudomonadati</taxon>
        <taxon>Pseudomonadota</taxon>
        <taxon>Gammaproteobacteria</taxon>
        <taxon>Lysobacterales</taxon>
        <taxon>Rhodanobacteraceae</taxon>
        <taxon>Pseudolysobacter</taxon>
    </lineage>
</organism>
<dbReference type="KEGG" id="xbc:ELE36_07920"/>
<evidence type="ECO:0000256" key="1">
    <source>
        <dbReference type="SAM" id="Phobius"/>
    </source>
</evidence>
<gene>
    <name evidence="2" type="ORF">ELE36_07920</name>
</gene>
<dbReference type="RefSeq" id="WP_129832553.1">
    <property type="nucleotide sequence ID" value="NZ_CP035704.1"/>
</dbReference>
<dbReference type="PANTHER" id="PTHR34351:SF1">
    <property type="entry name" value="SLR1927 PROTEIN"/>
    <property type="match status" value="1"/>
</dbReference>
<keyword evidence="1" id="KW-0812">Transmembrane</keyword>
<reference evidence="2 3" key="1">
    <citation type="submission" date="2019-01" db="EMBL/GenBank/DDBJ databases">
        <title>Pseudolysobacter antarctica gen. nov., sp. nov., isolated from Fildes Peninsula, Antarctica.</title>
        <authorList>
            <person name="Wei Z."/>
            <person name="Peng F."/>
        </authorList>
    </citation>
    <scope>NUCLEOTIDE SEQUENCE [LARGE SCALE GENOMIC DNA]</scope>
    <source>
        <strain evidence="2 3">AQ6-296</strain>
    </source>
</reference>